<name>A0A6C0P279_9BACL</name>
<dbReference type="RefSeq" id="WP_162642458.1">
    <property type="nucleotide sequence ID" value="NZ_CP048286.1"/>
</dbReference>
<dbReference type="InterPro" id="IPR045376">
    <property type="entry name" value="Maf_N"/>
</dbReference>
<dbReference type="PANTHER" id="PTHR41786">
    <property type="entry name" value="MOTILITY ACCESSORY FACTOR MAF"/>
    <property type="match status" value="1"/>
</dbReference>
<feature type="domain" description="6-hydroxymethylpterin diphosphokinase MptE-like" evidence="2">
    <location>
        <begin position="336"/>
        <end position="504"/>
    </location>
</feature>
<protein>
    <submittedName>
        <fullName evidence="4">Motility associated factor glycosyltransferase family protein</fullName>
    </submittedName>
</protein>
<sequence length="741" mass="85621">MNNMYQVDAVVEQIKDFLPTLITACGSVSLLLYRPMTDQSWEQFGSVVEGIDDLYRTLNVLYNDMSQSGCLSCLVYEIDQMRSELGRTFQVMNQHMDNEDYVSASGCIEYELIPLLQRHVTNLGEPQYVMDERFVRNLAYLKENFPNAYEQLGALTRDTDNYQITYAQNGFPNVYIGGEVSTYLYSQYDPEHEARRWTEWVMTNGERTPNIIMFGFGLGYHVRTYAEANPEHNIYVYEPDEQVLLTAMMVIDFTALFMNVKVKEIIVGRTKGNRDKFLYQFLRYLKGGADTLSLPVYDRIKKEEKIEFFNEARISIINYDSAYLMYERYGLQWVTNYMYNFAKTMNSPSVIDLRGKFEGIPVVIVGAGPSLEADIECLRELKKHALIIAAGTTTQSLLHYGVEPHLIVCIDGTEDNYNAFKDLNFEHIPFLFSPMVHHQILEKPIKNLVTFVYNSDITIKYLLELDENYPYFRPTDSVTGAAIQAAIYMGSHEIIFTGQDLSYPGANIYAPGANHFSQQYSDDVISKATHFVENIRGTTNRTNANMQITLASIQDLLAQYPQTRFTNATQMGAKIKHTVWEPLTEVLGRYKDKVVDPDVFKKVIEKLPRHDERQVTHFTAKIVQLREELTENERKLRMLEQSLSKLSELSRVNVNKFHSEMDKLSIDWRSVVHSNAFRALYIKLYRNEIVDMERELSDVVQEFDAVKRAEKTYEVMIPLIKTILQGTPTLLEIVDESIRRI</sequence>
<keyword evidence="1" id="KW-0175">Coiled coil</keyword>
<evidence type="ECO:0000256" key="1">
    <source>
        <dbReference type="SAM" id="Coils"/>
    </source>
</evidence>
<feature type="domain" description="Glycosyltransferase Maf N-terminal" evidence="3">
    <location>
        <begin position="207"/>
        <end position="261"/>
    </location>
</feature>
<dbReference type="EMBL" id="CP048286">
    <property type="protein sequence ID" value="QHW32604.1"/>
    <property type="molecule type" value="Genomic_DNA"/>
</dbReference>
<reference evidence="4 5" key="1">
    <citation type="submission" date="2020-02" db="EMBL/GenBank/DDBJ databases">
        <title>Paenibacillus sp. nov., isolated from rhizosphere soil of tomato.</title>
        <authorList>
            <person name="Weon H.-Y."/>
            <person name="Lee S.A."/>
        </authorList>
    </citation>
    <scope>NUCLEOTIDE SEQUENCE [LARGE SCALE GENOMIC DNA]</scope>
    <source>
        <strain evidence="4 5">14171R-81</strain>
    </source>
</reference>
<evidence type="ECO:0000313" key="4">
    <source>
        <dbReference type="EMBL" id="QHW32604.1"/>
    </source>
</evidence>
<dbReference type="AlphaFoldDB" id="A0A6C0P279"/>
<dbReference type="Pfam" id="PF01973">
    <property type="entry name" value="MptE-like"/>
    <property type="match status" value="1"/>
</dbReference>
<gene>
    <name evidence="4" type="ORF">GZH47_18470</name>
</gene>
<evidence type="ECO:0000259" key="3">
    <source>
        <dbReference type="Pfam" id="PF20157"/>
    </source>
</evidence>
<evidence type="ECO:0000259" key="2">
    <source>
        <dbReference type="Pfam" id="PF01973"/>
    </source>
</evidence>
<feature type="coiled-coil region" evidence="1">
    <location>
        <begin position="682"/>
        <end position="709"/>
    </location>
</feature>
<feature type="coiled-coil region" evidence="1">
    <location>
        <begin position="622"/>
        <end position="649"/>
    </location>
</feature>
<dbReference type="PANTHER" id="PTHR41786:SF1">
    <property type="entry name" value="6-HYDROXYMETHYLPTERIN DIPHOSPHOKINASE MPTE-LIKE DOMAIN-CONTAINING PROTEIN"/>
    <property type="match status" value="1"/>
</dbReference>
<proteinExistence type="predicted"/>
<dbReference type="Pfam" id="PF20157">
    <property type="entry name" value="Maf_flag10_N"/>
    <property type="match status" value="1"/>
</dbReference>
<dbReference type="Proteomes" id="UP000479114">
    <property type="component" value="Chromosome"/>
</dbReference>
<organism evidence="4 5">
    <name type="scientific">Paenibacillus rhizovicinus</name>
    <dbReference type="NCBI Taxonomy" id="2704463"/>
    <lineage>
        <taxon>Bacteria</taxon>
        <taxon>Bacillati</taxon>
        <taxon>Bacillota</taxon>
        <taxon>Bacilli</taxon>
        <taxon>Bacillales</taxon>
        <taxon>Paenibacillaceae</taxon>
        <taxon>Paenibacillus</taxon>
    </lineage>
</organism>
<accession>A0A6C0P279</accession>
<dbReference type="InterPro" id="IPR002826">
    <property type="entry name" value="MptE-like"/>
</dbReference>
<evidence type="ECO:0000313" key="5">
    <source>
        <dbReference type="Proteomes" id="UP000479114"/>
    </source>
</evidence>
<dbReference type="Gene3D" id="3.90.1480.10">
    <property type="entry name" value="Alpha-2,3-sialyltransferase"/>
    <property type="match status" value="1"/>
</dbReference>
<dbReference type="KEGG" id="prz:GZH47_18470"/>
<dbReference type="GO" id="GO:0016740">
    <property type="term" value="F:transferase activity"/>
    <property type="evidence" value="ECO:0007669"/>
    <property type="project" value="UniProtKB-KW"/>
</dbReference>
<keyword evidence="5" id="KW-1185">Reference proteome</keyword>
<keyword evidence="4" id="KW-0808">Transferase</keyword>